<evidence type="ECO:0000259" key="2">
    <source>
        <dbReference type="Pfam" id="PF04784"/>
    </source>
</evidence>
<evidence type="ECO:0000313" key="4">
    <source>
        <dbReference type="Proteomes" id="UP000017836"/>
    </source>
</evidence>
<gene>
    <name evidence="3" type="ORF">AMTR_s00131p00054800</name>
</gene>
<dbReference type="Gramene" id="ERM99412">
    <property type="protein sequence ID" value="ERM99412"/>
    <property type="gene ID" value="AMTR_s00131p00054800"/>
</dbReference>
<dbReference type="InterPro" id="IPR006869">
    <property type="entry name" value="DUF547"/>
</dbReference>
<dbReference type="PANTHER" id="PTHR23054">
    <property type="entry name" value="TERNARY COMPLEX FACTOR MIP1, LEUCINE-ZIPPER-RELATED"/>
    <property type="match status" value="1"/>
</dbReference>
<name>W1NUY0_AMBTC</name>
<accession>W1NUY0</accession>
<reference evidence="4" key="1">
    <citation type="journal article" date="2013" name="Science">
        <title>The Amborella genome and the evolution of flowering plants.</title>
        <authorList>
            <consortium name="Amborella Genome Project"/>
        </authorList>
    </citation>
    <scope>NUCLEOTIDE SEQUENCE [LARGE SCALE GENOMIC DNA]</scope>
</reference>
<proteinExistence type="predicted"/>
<dbReference type="Proteomes" id="UP000017836">
    <property type="component" value="Unassembled WGS sequence"/>
</dbReference>
<dbReference type="AlphaFoldDB" id="W1NUY0"/>
<feature type="region of interest" description="Disordered" evidence="1">
    <location>
        <begin position="1"/>
        <end position="35"/>
    </location>
</feature>
<feature type="compositionally biased region" description="Low complexity" evidence="1">
    <location>
        <begin position="1"/>
        <end position="34"/>
    </location>
</feature>
<organism evidence="3 4">
    <name type="scientific">Amborella trichopoda</name>
    <dbReference type="NCBI Taxonomy" id="13333"/>
    <lineage>
        <taxon>Eukaryota</taxon>
        <taxon>Viridiplantae</taxon>
        <taxon>Streptophyta</taxon>
        <taxon>Embryophyta</taxon>
        <taxon>Tracheophyta</taxon>
        <taxon>Spermatophyta</taxon>
        <taxon>Magnoliopsida</taxon>
        <taxon>Amborellales</taxon>
        <taxon>Amborellaceae</taxon>
        <taxon>Amborella</taxon>
    </lineage>
</organism>
<protein>
    <recommendedName>
        <fullName evidence="2">DUF547 domain-containing protein</fullName>
    </recommendedName>
</protein>
<dbReference type="EMBL" id="KI395019">
    <property type="protein sequence ID" value="ERM99412.1"/>
    <property type="molecule type" value="Genomic_DNA"/>
</dbReference>
<dbReference type="Pfam" id="PF04784">
    <property type="entry name" value="DUF547"/>
    <property type="match status" value="1"/>
</dbReference>
<dbReference type="OMA" id="LLSEWIC"/>
<feature type="domain" description="DUF547" evidence="2">
    <location>
        <begin position="117"/>
        <end position="249"/>
    </location>
</feature>
<dbReference type="HOGENOM" id="CLU_019670_6_0_1"/>
<evidence type="ECO:0000313" key="3">
    <source>
        <dbReference type="EMBL" id="ERM99412.1"/>
    </source>
</evidence>
<keyword evidence="4" id="KW-1185">Reference proteome</keyword>
<dbReference type="eggNOG" id="ENOG502QUZ4">
    <property type="taxonomic scope" value="Eukaryota"/>
</dbReference>
<evidence type="ECO:0000256" key="1">
    <source>
        <dbReference type="SAM" id="MobiDB-lite"/>
    </source>
</evidence>
<sequence length="379" mass="42234">MASPVSPHGHPSVSSFSSSSGSSSKKSSFDSSSSYIPSLMRSPSVEINYSSGVFGMEKSFDPYRVPEKLSWAHIGNYSSAVEVSWMSVGKKQLEYAAEALRRFRSLVEQLAKVNPACMTCNEKVAFWINVYNALIMHAYLAYGVPRSDLKLLSLMQKASYTVGGHSFSAAAIEYIILKMQPPVHRPQVALVLALHKSKIPEEQSKYAVESAEPLVAFALSCGMYSSPAVRIFTADNVREELKNSLKDYVQASVGINNKGKLLVPKMLHSFAKTIVEEALLSEWICQFLPSHQAAVIQDCIRQRRQRFLGSRNCYAILPFDSRFRLAYDLCYETHSDNLGGGIPATREWYSSNWGVIMVIWVVFWRLDDGIPATWLASGQ</sequence>
<dbReference type="PANTHER" id="PTHR23054:SF53">
    <property type="entry name" value="OS06G0704100 PROTEIN"/>
    <property type="match status" value="1"/>
</dbReference>